<evidence type="ECO:0000256" key="1">
    <source>
        <dbReference type="SAM" id="SignalP"/>
    </source>
</evidence>
<evidence type="ECO:0000313" key="2">
    <source>
        <dbReference type="EMBL" id="APY22695.1"/>
    </source>
</evidence>
<keyword evidence="1" id="KW-0732">Signal</keyword>
<name>A0A1P8SKC6_CNAME</name>
<protein>
    <submittedName>
        <fullName evidence="2">Chemosensory protein 36</fullName>
    </submittedName>
</protein>
<dbReference type="Pfam" id="PF03392">
    <property type="entry name" value="OS-D"/>
    <property type="match status" value="1"/>
</dbReference>
<dbReference type="PANTHER" id="PTHR11257">
    <property type="entry name" value="CHEMOSENSORY PROTEIN-RELATED"/>
    <property type="match status" value="1"/>
</dbReference>
<feature type="signal peptide" evidence="1">
    <location>
        <begin position="1"/>
        <end position="18"/>
    </location>
</feature>
<sequence>MKVFLFTVMAVLAPMALCYDEKYDKIDMDKILGDNAMFTGYINCLLDKGPCELEYSADFRKLLPEVISTACANCTPIQKANVRKTAKAISEKPDQFQEFLTKYDPDHKHEKAFMAFVLENE</sequence>
<reference evidence="2" key="1">
    <citation type="submission" date="2016-05" db="EMBL/GenBank/DDBJ databases">
        <title>Identification of putative chemosensory genes from Cnaphalocrocis medinalis.</title>
        <authorList>
            <person name="Liu S."/>
        </authorList>
    </citation>
    <scope>NUCLEOTIDE SEQUENCE</scope>
    <source>
        <strain evidence="2">HF</strain>
    </source>
</reference>
<feature type="chain" id="PRO_5012772064" evidence="1">
    <location>
        <begin position="19"/>
        <end position="121"/>
    </location>
</feature>
<accession>A0A1P8SKC6</accession>
<dbReference type="PANTHER" id="PTHR11257:SF12">
    <property type="entry name" value="EJACULATORY BULB-SPECIFIC PROTEIN 3-RELATED"/>
    <property type="match status" value="1"/>
</dbReference>
<dbReference type="InterPro" id="IPR005055">
    <property type="entry name" value="A10/PebIII"/>
</dbReference>
<organism evidence="2">
    <name type="scientific">Cnaphalocrocis medinalis</name>
    <name type="common">Rice leaffolder moth</name>
    <dbReference type="NCBI Taxonomy" id="437488"/>
    <lineage>
        <taxon>Eukaryota</taxon>
        <taxon>Metazoa</taxon>
        <taxon>Ecdysozoa</taxon>
        <taxon>Arthropoda</taxon>
        <taxon>Hexapoda</taxon>
        <taxon>Insecta</taxon>
        <taxon>Pterygota</taxon>
        <taxon>Neoptera</taxon>
        <taxon>Endopterygota</taxon>
        <taxon>Lepidoptera</taxon>
        <taxon>Glossata</taxon>
        <taxon>Ditrysia</taxon>
        <taxon>Pyraloidea</taxon>
        <taxon>Crambidae</taxon>
        <taxon>Pyraustinae</taxon>
        <taxon>Cnaphalocrocis</taxon>
    </lineage>
</organism>
<dbReference type="Gene3D" id="1.10.2080.10">
    <property type="entry name" value="Insect odorant-binding protein A10/Ejaculatory bulb-specific protein 3"/>
    <property type="match status" value="1"/>
</dbReference>
<dbReference type="AlphaFoldDB" id="A0A1P8SKC6"/>
<proteinExistence type="evidence at transcript level"/>
<dbReference type="EMBL" id="KX252766">
    <property type="protein sequence ID" value="APY22695.1"/>
    <property type="molecule type" value="mRNA"/>
</dbReference>
<dbReference type="SUPFAM" id="SSF100910">
    <property type="entry name" value="Chemosensory protein Csp2"/>
    <property type="match status" value="1"/>
</dbReference>
<dbReference type="InterPro" id="IPR036682">
    <property type="entry name" value="OS_D_A10/PebIII_sf"/>
</dbReference>